<organism evidence="1 2">
    <name type="scientific">Dreissena polymorpha</name>
    <name type="common">Zebra mussel</name>
    <name type="synonym">Mytilus polymorpha</name>
    <dbReference type="NCBI Taxonomy" id="45954"/>
    <lineage>
        <taxon>Eukaryota</taxon>
        <taxon>Metazoa</taxon>
        <taxon>Spiralia</taxon>
        <taxon>Lophotrochozoa</taxon>
        <taxon>Mollusca</taxon>
        <taxon>Bivalvia</taxon>
        <taxon>Autobranchia</taxon>
        <taxon>Heteroconchia</taxon>
        <taxon>Euheterodonta</taxon>
        <taxon>Imparidentia</taxon>
        <taxon>Neoheterodontei</taxon>
        <taxon>Myida</taxon>
        <taxon>Dreissenoidea</taxon>
        <taxon>Dreissenidae</taxon>
        <taxon>Dreissena</taxon>
    </lineage>
</organism>
<proteinExistence type="predicted"/>
<evidence type="ECO:0000313" key="1">
    <source>
        <dbReference type="EMBL" id="KAH3870069.1"/>
    </source>
</evidence>
<accession>A0A9D4M698</accession>
<comment type="caution">
    <text evidence="1">The sequence shown here is derived from an EMBL/GenBank/DDBJ whole genome shotgun (WGS) entry which is preliminary data.</text>
</comment>
<sequence>MPSYCYICNSRNNGQWSMVSVGRMGLLLSHLRIWQTLPAEEVRQSGAEWKIWAVLYRWIGDLSNLHFA</sequence>
<dbReference type="Proteomes" id="UP000828390">
    <property type="component" value="Unassembled WGS sequence"/>
</dbReference>
<reference evidence="1" key="1">
    <citation type="journal article" date="2019" name="bioRxiv">
        <title>The Genome of the Zebra Mussel, Dreissena polymorpha: A Resource for Invasive Species Research.</title>
        <authorList>
            <person name="McCartney M.A."/>
            <person name="Auch B."/>
            <person name="Kono T."/>
            <person name="Mallez S."/>
            <person name="Zhang Y."/>
            <person name="Obille A."/>
            <person name="Becker A."/>
            <person name="Abrahante J.E."/>
            <person name="Garbe J."/>
            <person name="Badalamenti J.P."/>
            <person name="Herman A."/>
            <person name="Mangelson H."/>
            <person name="Liachko I."/>
            <person name="Sullivan S."/>
            <person name="Sone E.D."/>
            <person name="Koren S."/>
            <person name="Silverstein K.A.T."/>
            <person name="Beckman K.B."/>
            <person name="Gohl D.M."/>
        </authorList>
    </citation>
    <scope>NUCLEOTIDE SEQUENCE</scope>
    <source>
        <strain evidence="1">Duluth1</strain>
        <tissue evidence="1">Whole animal</tissue>
    </source>
</reference>
<dbReference type="AlphaFoldDB" id="A0A9D4M698"/>
<name>A0A9D4M698_DREPO</name>
<dbReference type="EMBL" id="JAIWYP010000002">
    <property type="protein sequence ID" value="KAH3870069.1"/>
    <property type="molecule type" value="Genomic_DNA"/>
</dbReference>
<protein>
    <submittedName>
        <fullName evidence="1">Uncharacterized protein</fullName>
    </submittedName>
</protein>
<evidence type="ECO:0000313" key="2">
    <source>
        <dbReference type="Proteomes" id="UP000828390"/>
    </source>
</evidence>
<reference evidence="1" key="2">
    <citation type="submission" date="2020-11" db="EMBL/GenBank/DDBJ databases">
        <authorList>
            <person name="McCartney M.A."/>
            <person name="Auch B."/>
            <person name="Kono T."/>
            <person name="Mallez S."/>
            <person name="Becker A."/>
            <person name="Gohl D.M."/>
            <person name="Silverstein K.A.T."/>
            <person name="Koren S."/>
            <person name="Bechman K.B."/>
            <person name="Herman A."/>
            <person name="Abrahante J.E."/>
            <person name="Garbe J."/>
        </authorList>
    </citation>
    <scope>NUCLEOTIDE SEQUENCE</scope>
    <source>
        <strain evidence="1">Duluth1</strain>
        <tissue evidence="1">Whole animal</tissue>
    </source>
</reference>
<keyword evidence="2" id="KW-1185">Reference proteome</keyword>
<gene>
    <name evidence="1" type="ORF">DPMN_033249</name>
</gene>